<comment type="caution">
    <text evidence="1">The sequence shown here is derived from an EMBL/GenBank/DDBJ whole genome shotgun (WGS) entry which is preliminary data.</text>
</comment>
<gene>
    <name evidence="1" type="ORF">HSB1_35670</name>
</gene>
<dbReference type="Pfam" id="PF24333">
    <property type="entry name" value="DUF7501"/>
    <property type="match status" value="1"/>
</dbReference>
<name>J2ZBU8_9EURY</name>
<dbReference type="AlphaFoldDB" id="J2ZBU8"/>
<evidence type="ECO:0000313" key="2">
    <source>
        <dbReference type="Proteomes" id="UP000007813"/>
    </source>
</evidence>
<protein>
    <submittedName>
        <fullName evidence="1">Uncharacterized protein</fullName>
    </submittedName>
</protein>
<dbReference type="InterPro" id="IPR055924">
    <property type="entry name" value="DUF7501"/>
</dbReference>
<organism evidence="1 2">
    <name type="scientific">Halogranum salarium B-1</name>
    <dbReference type="NCBI Taxonomy" id="1210908"/>
    <lineage>
        <taxon>Archaea</taxon>
        <taxon>Methanobacteriati</taxon>
        <taxon>Methanobacteriota</taxon>
        <taxon>Stenosarchaea group</taxon>
        <taxon>Halobacteria</taxon>
        <taxon>Halobacteriales</taxon>
        <taxon>Haloferacaceae</taxon>
    </lineage>
</organism>
<evidence type="ECO:0000313" key="1">
    <source>
        <dbReference type="EMBL" id="EJN58150.1"/>
    </source>
</evidence>
<dbReference type="Proteomes" id="UP000007813">
    <property type="component" value="Unassembled WGS sequence"/>
</dbReference>
<proteinExistence type="predicted"/>
<accession>J2ZBU8</accession>
<sequence>MTDAGAGFIAHIDEYPGCENEFRDWRSMVASDIGGEWGG</sequence>
<reference evidence="1 2" key="1">
    <citation type="journal article" date="2012" name="J. Bacteriol.">
        <title>Draft Genome Sequence of the Extremely Halophilic Archaeon Halogranum salarium B-1T.</title>
        <authorList>
            <person name="Kim K.K."/>
            <person name="Lee K.C."/>
            <person name="Lee J.S."/>
        </authorList>
    </citation>
    <scope>NUCLEOTIDE SEQUENCE [LARGE SCALE GENOMIC DNA]</scope>
    <source>
        <strain evidence="1 2">B-1</strain>
    </source>
</reference>
<dbReference type="EMBL" id="ALJD01000009">
    <property type="protein sequence ID" value="EJN58150.1"/>
    <property type="molecule type" value="Genomic_DNA"/>
</dbReference>